<feature type="domain" description="DUF1570" evidence="1">
    <location>
        <begin position="316"/>
        <end position="421"/>
    </location>
</feature>
<evidence type="ECO:0000259" key="1">
    <source>
        <dbReference type="Pfam" id="PF07607"/>
    </source>
</evidence>
<dbReference type="Pfam" id="PF07607">
    <property type="entry name" value="DUF1570"/>
    <property type="match status" value="1"/>
</dbReference>
<accession>A0A2S8FRV2</accession>
<dbReference type="EMBL" id="PUHY01000010">
    <property type="protein sequence ID" value="PQO34584.1"/>
    <property type="molecule type" value="Genomic_DNA"/>
</dbReference>
<dbReference type="Proteomes" id="UP000238322">
    <property type="component" value="Unassembled WGS sequence"/>
</dbReference>
<dbReference type="AlphaFoldDB" id="A0A2S8FRV2"/>
<gene>
    <name evidence="2" type="ORF">C5Y83_13810</name>
</gene>
<dbReference type="InterPro" id="IPR011464">
    <property type="entry name" value="DUF1570"/>
</dbReference>
<evidence type="ECO:0000313" key="2">
    <source>
        <dbReference type="EMBL" id="PQO34584.1"/>
    </source>
</evidence>
<dbReference type="OrthoDB" id="241860at2"/>
<organism evidence="2 3">
    <name type="scientific">Blastopirellula marina</name>
    <dbReference type="NCBI Taxonomy" id="124"/>
    <lineage>
        <taxon>Bacteria</taxon>
        <taxon>Pseudomonadati</taxon>
        <taxon>Planctomycetota</taxon>
        <taxon>Planctomycetia</taxon>
        <taxon>Pirellulales</taxon>
        <taxon>Pirellulaceae</taxon>
        <taxon>Blastopirellula</taxon>
    </lineage>
</organism>
<protein>
    <recommendedName>
        <fullName evidence="1">DUF1570 domain-containing protein</fullName>
    </recommendedName>
</protein>
<proteinExistence type="predicted"/>
<sequence length="468" mass="54341">MTVTKVSVFSIITWAAMLCLALPLWAQPPGPLQDLATDHLHLKDGSQWSGMLLEQSQRKVEFLEINRPPGKPMFAVIHTVSPDRVANVEQISGTDREQLSVLVDHLRNRTQIRAAEKDSVKLVQVKSGILESNDVWQYTSDHFVLTSPLQEDLTRTLAVRIDQIFQAFEHWMPPERTPEGPIQIILFGSIDHYSAYLRRIGLQINNPAVYVPHTNQVLIGTDLGAFQKRLLLIDQQHDKILQQWQTAEKELPKTLNHLAKQLKEMGWSSNDITIEVQARREAWQRDYRKKQAQIQTTNRRNQSMLQALVEQTTQHLCHESFHAYVENFLFPQDQFEVPVWLNEGLAQLFEHAQFENGSFRIDQPPKQLLDELKARIERDHGLCLQRMLQTEAGSFLLFENLHRSQLDYDVAWGLAWYLVFQKDLFTSERLERYVHRRGTPEASIEETFGEPVSRLQSSWVDFMLQLRP</sequence>
<evidence type="ECO:0000313" key="3">
    <source>
        <dbReference type="Proteomes" id="UP000238322"/>
    </source>
</evidence>
<dbReference type="RefSeq" id="WP_105330315.1">
    <property type="nucleotide sequence ID" value="NZ_PUHY01000010.1"/>
</dbReference>
<comment type="caution">
    <text evidence="2">The sequence shown here is derived from an EMBL/GenBank/DDBJ whole genome shotgun (WGS) entry which is preliminary data.</text>
</comment>
<reference evidence="2 3" key="1">
    <citation type="submission" date="2018-02" db="EMBL/GenBank/DDBJ databases">
        <title>Comparative genomes isolates from brazilian mangrove.</title>
        <authorList>
            <person name="Araujo J.E."/>
            <person name="Taketani R.G."/>
            <person name="Silva M.C.P."/>
            <person name="Loureco M.V."/>
            <person name="Andreote F.D."/>
        </authorList>
    </citation>
    <scope>NUCLEOTIDE SEQUENCE [LARGE SCALE GENOMIC DNA]</scope>
    <source>
        <strain evidence="2 3">Hex-1 MGV</strain>
    </source>
</reference>
<name>A0A2S8FRV2_9BACT</name>